<proteinExistence type="predicted"/>
<protein>
    <submittedName>
        <fullName evidence="2">Methyltransferase domain-containing protein</fullName>
    </submittedName>
</protein>
<dbReference type="Proteomes" id="UP000184694">
    <property type="component" value="Unassembled WGS sequence"/>
</dbReference>
<dbReference type="AlphaFoldDB" id="A0A1N6IRT8"/>
<accession>A0A1N6IRT8</accession>
<sequence>MKHSQTTHAGQSTYTKSVQSIYDFWELGILNTLVWRCPTKHLRYHFRKHVTLNHLDVGVGTGYFLDNCLLEQKRRLALLDSNNTNLEKAAERVKRFKPEVYQANILAPLHLPCKKFDSISINYLFHCLTGSIKEKAVILDSLSEYLHDGGKIFGSTILSHGVRQNFAAQKLMAYYNRKGIFSNTRDHRSGLRDELESRFTNVEIEVKGCVALFSARKGER</sequence>
<dbReference type="RefSeq" id="WP_084539509.1">
    <property type="nucleotide sequence ID" value="NZ_FSRG01000007.1"/>
</dbReference>
<dbReference type="SUPFAM" id="SSF53335">
    <property type="entry name" value="S-adenosyl-L-methionine-dependent methyltransferases"/>
    <property type="match status" value="1"/>
</dbReference>
<dbReference type="Pfam" id="PF08242">
    <property type="entry name" value="Methyltransf_12"/>
    <property type="match status" value="1"/>
</dbReference>
<dbReference type="PIRSF" id="PIRSF011491">
    <property type="entry name" value="Mtase_YbcY_prd"/>
    <property type="match status" value="1"/>
</dbReference>
<reference evidence="3" key="1">
    <citation type="submission" date="2016-11" db="EMBL/GenBank/DDBJ databases">
        <authorList>
            <person name="Varghese N."/>
            <person name="Submissions S."/>
        </authorList>
    </citation>
    <scope>NUCLEOTIDE SEQUENCE [LARGE SCALE GENOMIC DNA]</scope>
    <source>
        <strain evidence="3">DSM 17456</strain>
    </source>
</reference>
<evidence type="ECO:0000313" key="3">
    <source>
        <dbReference type="Proteomes" id="UP000184694"/>
    </source>
</evidence>
<organism evidence="2 3">
    <name type="scientific">Halodesulfovibrio marinisediminis DSM 17456</name>
    <dbReference type="NCBI Taxonomy" id="1121457"/>
    <lineage>
        <taxon>Bacteria</taxon>
        <taxon>Pseudomonadati</taxon>
        <taxon>Thermodesulfobacteriota</taxon>
        <taxon>Desulfovibrionia</taxon>
        <taxon>Desulfovibrionales</taxon>
        <taxon>Desulfovibrionaceae</taxon>
        <taxon>Halodesulfovibrio</taxon>
    </lineage>
</organism>
<feature type="domain" description="Methyltransferase type 12" evidence="1">
    <location>
        <begin position="55"/>
        <end position="152"/>
    </location>
</feature>
<keyword evidence="3" id="KW-1185">Reference proteome</keyword>
<dbReference type="InterPro" id="IPR029063">
    <property type="entry name" value="SAM-dependent_MTases_sf"/>
</dbReference>
<name>A0A1N6IRT8_9BACT</name>
<dbReference type="OrthoDB" id="507855at2"/>
<evidence type="ECO:0000313" key="2">
    <source>
        <dbReference type="EMBL" id="SIO34767.1"/>
    </source>
</evidence>
<dbReference type="CDD" id="cd02440">
    <property type="entry name" value="AdoMet_MTases"/>
    <property type="match status" value="1"/>
</dbReference>
<dbReference type="EMBL" id="FSRG01000007">
    <property type="protein sequence ID" value="SIO34767.1"/>
    <property type="molecule type" value="Genomic_DNA"/>
</dbReference>
<evidence type="ECO:0000259" key="1">
    <source>
        <dbReference type="Pfam" id="PF08242"/>
    </source>
</evidence>
<dbReference type="InterPro" id="IPR016584">
    <property type="entry name" value="MeTrfase_VrtF"/>
</dbReference>
<dbReference type="InterPro" id="IPR013217">
    <property type="entry name" value="Methyltransf_12"/>
</dbReference>
<keyword evidence="2" id="KW-0489">Methyltransferase</keyword>
<dbReference type="GO" id="GO:0008168">
    <property type="term" value="F:methyltransferase activity"/>
    <property type="evidence" value="ECO:0007669"/>
    <property type="project" value="UniProtKB-KW"/>
</dbReference>
<gene>
    <name evidence="2" type="ORF">SAMN02745161_2868</name>
</gene>
<dbReference type="STRING" id="1121457.SAMN02745161_2868"/>
<dbReference type="GO" id="GO:0032259">
    <property type="term" value="P:methylation"/>
    <property type="evidence" value="ECO:0007669"/>
    <property type="project" value="UniProtKB-KW"/>
</dbReference>
<dbReference type="Gene3D" id="3.40.50.150">
    <property type="entry name" value="Vaccinia Virus protein VP39"/>
    <property type="match status" value="1"/>
</dbReference>
<keyword evidence="2" id="KW-0808">Transferase</keyword>